<dbReference type="InterPro" id="IPR039561">
    <property type="entry name" value="Peptidase_M15C"/>
</dbReference>
<dbReference type="RefSeq" id="WP_183950046.1">
    <property type="nucleotide sequence ID" value="NZ_JACIDH010000001.1"/>
</dbReference>
<accession>A0A7W6A970</accession>
<dbReference type="SUPFAM" id="SSF47090">
    <property type="entry name" value="PGBD-like"/>
    <property type="match status" value="1"/>
</dbReference>
<dbReference type="InterPro" id="IPR036366">
    <property type="entry name" value="PGBDSf"/>
</dbReference>
<feature type="domain" description="Peptidase M15C" evidence="2">
    <location>
        <begin position="224"/>
        <end position="285"/>
    </location>
</feature>
<evidence type="ECO:0000313" key="4">
    <source>
        <dbReference type="Proteomes" id="UP000538670"/>
    </source>
</evidence>
<evidence type="ECO:0000259" key="2">
    <source>
        <dbReference type="Pfam" id="PF13539"/>
    </source>
</evidence>
<reference evidence="3 4" key="1">
    <citation type="submission" date="2020-08" db="EMBL/GenBank/DDBJ databases">
        <title>Genomic Encyclopedia of Type Strains, Phase IV (KMG-IV): sequencing the most valuable type-strain genomes for metagenomic binning, comparative biology and taxonomic classification.</title>
        <authorList>
            <person name="Goeker M."/>
        </authorList>
    </citation>
    <scope>NUCLEOTIDE SEQUENCE [LARGE SCALE GENOMIC DNA]</scope>
    <source>
        <strain evidence="3 4">DSM 19512</strain>
    </source>
</reference>
<proteinExistence type="predicted"/>
<dbReference type="InterPro" id="IPR009045">
    <property type="entry name" value="Zn_M74/Hedgehog-like"/>
</dbReference>
<dbReference type="EMBL" id="JACIDH010000001">
    <property type="protein sequence ID" value="MBB3877848.1"/>
    <property type="molecule type" value="Genomic_DNA"/>
</dbReference>
<evidence type="ECO:0000313" key="3">
    <source>
        <dbReference type="EMBL" id="MBB3877848.1"/>
    </source>
</evidence>
<feature type="compositionally biased region" description="Low complexity" evidence="1">
    <location>
        <begin position="80"/>
        <end position="98"/>
    </location>
</feature>
<sequence length="296" mass="32115">MTHLNGSVGLHGRNRRNDVAMVQTALLASGHSPGPIDGLCGRHTISAIISVQRQLLGKPDGLVEVHGPTWRWLTAHAGRSHQQPSQSGSRSSPASPLRRPVPPETPSNERAIRPLPSRTLNYTDHVPLPKKGSVNVGIRPASNQAIIAQLGQPRDSYSQQCQPPTNAALKRMVVTGDVGPFRATGLRPAVLSLTAIFAEVRKTHPDLHAKLGTAGMMCCRYVRGSTRSISNHAWGTAIDMKIDGILVPRKAHYANLGLQLLAPIFNKHGWYWGAAFSTRDPHHFECGADLLETFHA</sequence>
<dbReference type="Gene3D" id="3.30.1380.10">
    <property type="match status" value="1"/>
</dbReference>
<dbReference type="Pfam" id="PF13539">
    <property type="entry name" value="Peptidase_M15_4"/>
    <property type="match status" value="1"/>
</dbReference>
<keyword evidence="4" id="KW-1185">Reference proteome</keyword>
<dbReference type="AlphaFoldDB" id="A0A7W6A970"/>
<protein>
    <recommendedName>
        <fullName evidence="2">Peptidase M15C domain-containing protein</fullName>
    </recommendedName>
</protein>
<dbReference type="Gene3D" id="1.10.101.10">
    <property type="entry name" value="PGBD-like superfamily/PGBD"/>
    <property type="match status" value="1"/>
</dbReference>
<organism evidence="3 4">
    <name type="scientific">Sphingomonas pseudosanguinis</name>
    <dbReference type="NCBI Taxonomy" id="413712"/>
    <lineage>
        <taxon>Bacteria</taxon>
        <taxon>Pseudomonadati</taxon>
        <taxon>Pseudomonadota</taxon>
        <taxon>Alphaproteobacteria</taxon>
        <taxon>Sphingomonadales</taxon>
        <taxon>Sphingomonadaceae</taxon>
        <taxon>Sphingomonas</taxon>
    </lineage>
</organism>
<dbReference type="InterPro" id="IPR036365">
    <property type="entry name" value="PGBD-like_sf"/>
</dbReference>
<comment type="caution">
    <text evidence="3">The sequence shown here is derived from an EMBL/GenBank/DDBJ whole genome shotgun (WGS) entry which is preliminary data.</text>
</comment>
<dbReference type="SUPFAM" id="SSF55166">
    <property type="entry name" value="Hedgehog/DD-peptidase"/>
    <property type="match status" value="1"/>
</dbReference>
<name>A0A7W6A970_9SPHN</name>
<dbReference type="Proteomes" id="UP000538670">
    <property type="component" value="Unassembled WGS sequence"/>
</dbReference>
<gene>
    <name evidence="3" type="ORF">GGR48_000251</name>
</gene>
<feature type="region of interest" description="Disordered" evidence="1">
    <location>
        <begin position="77"/>
        <end position="135"/>
    </location>
</feature>
<dbReference type="GO" id="GO:0008233">
    <property type="term" value="F:peptidase activity"/>
    <property type="evidence" value="ECO:0007669"/>
    <property type="project" value="InterPro"/>
</dbReference>
<evidence type="ECO:0000256" key="1">
    <source>
        <dbReference type="SAM" id="MobiDB-lite"/>
    </source>
</evidence>